<feature type="domain" description="Dihydroorotase catalytic" evidence="2">
    <location>
        <begin position="50"/>
        <end position="90"/>
    </location>
</feature>
<evidence type="ECO:0000256" key="1">
    <source>
        <dbReference type="ARBA" id="ARBA00022975"/>
    </source>
</evidence>
<dbReference type="InterPro" id="IPR050138">
    <property type="entry name" value="DHOase/Allantoinase_Hydrolase"/>
</dbReference>
<organism evidence="3 4">
    <name type="scientific">Marinobacterium aestuariivivens</name>
    <dbReference type="NCBI Taxonomy" id="1698799"/>
    <lineage>
        <taxon>Bacteria</taxon>
        <taxon>Pseudomonadati</taxon>
        <taxon>Pseudomonadota</taxon>
        <taxon>Gammaproteobacteria</taxon>
        <taxon>Oceanospirillales</taxon>
        <taxon>Oceanospirillaceae</taxon>
        <taxon>Marinobacterium</taxon>
    </lineage>
</organism>
<evidence type="ECO:0000259" key="2">
    <source>
        <dbReference type="Pfam" id="PF12890"/>
    </source>
</evidence>
<evidence type="ECO:0000313" key="3">
    <source>
        <dbReference type="EMBL" id="MFC6670300.1"/>
    </source>
</evidence>
<dbReference type="InterPro" id="IPR011059">
    <property type="entry name" value="Metal-dep_hydrolase_composite"/>
</dbReference>
<dbReference type="InterPro" id="IPR024403">
    <property type="entry name" value="DHOase_cat"/>
</dbReference>
<dbReference type="PANTHER" id="PTHR43668:SF2">
    <property type="entry name" value="ALLANTOINASE"/>
    <property type="match status" value="1"/>
</dbReference>
<dbReference type="PANTHER" id="PTHR43668">
    <property type="entry name" value="ALLANTOINASE"/>
    <property type="match status" value="1"/>
</dbReference>
<dbReference type="RefSeq" id="WP_379908802.1">
    <property type="nucleotide sequence ID" value="NZ_JBHSWE010000001.1"/>
</dbReference>
<evidence type="ECO:0000313" key="4">
    <source>
        <dbReference type="Proteomes" id="UP001596422"/>
    </source>
</evidence>
<dbReference type="Pfam" id="PF12890">
    <property type="entry name" value="DHOase"/>
    <property type="match status" value="1"/>
</dbReference>
<dbReference type="SUPFAM" id="SSF51338">
    <property type="entry name" value="Composite domain of metallo-dependent hydrolases"/>
    <property type="match status" value="1"/>
</dbReference>
<protein>
    <recommendedName>
        <fullName evidence="2">Dihydroorotase catalytic domain-containing protein</fullName>
    </recommendedName>
</protein>
<name>A0ABW1ZYP0_9GAMM</name>
<dbReference type="Proteomes" id="UP001596422">
    <property type="component" value="Unassembled WGS sequence"/>
</dbReference>
<dbReference type="Gene3D" id="3.20.20.140">
    <property type="entry name" value="Metal-dependent hydrolases"/>
    <property type="match status" value="1"/>
</dbReference>
<gene>
    <name evidence="3" type="ORF">ACFQDL_09585</name>
</gene>
<dbReference type="EMBL" id="JBHSWE010000001">
    <property type="protein sequence ID" value="MFC6670300.1"/>
    <property type="molecule type" value="Genomic_DNA"/>
</dbReference>
<accession>A0ABW1ZYP0</accession>
<keyword evidence="1" id="KW-0665">Pyrimidine biosynthesis</keyword>
<sequence>MNIRITGGRVIDPSQQLDQQTDLYISNGVIAGIGAAPDGFQPDETLDATGQIVCPGLVDLCAHVREPGYTHKGSIDRESAAAAAGGVTTLITPRPPARSSTLPP</sequence>
<reference evidence="4" key="1">
    <citation type="journal article" date="2019" name="Int. J. Syst. Evol. Microbiol.">
        <title>The Global Catalogue of Microorganisms (GCM) 10K type strain sequencing project: providing services to taxonomists for standard genome sequencing and annotation.</title>
        <authorList>
            <consortium name="The Broad Institute Genomics Platform"/>
            <consortium name="The Broad Institute Genome Sequencing Center for Infectious Disease"/>
            <person name="Wu L."/>
            <person name="Ma J."/>
        </authorList>
    </citation>
    <scope>NUCLEOTIDE SEQUENCE [LARGE SCALE GENOMIC DNA]</scope>
    <source>
        <strain evidence="4">NBRC 111756</strain>
    </source>
</reference>
<keyword evidence="4" id="KW-1185">Reference proteome</keyword>
<proteinExistence type="predicted"/>
<comment type="caution">
    <text evidence="3">The sequence shown here is derived from an EMBL/GenBank/DDBJ whole genome shotgun (WGS) entry which is preliminary data.</text>
</comment>